<gene>
    <name evidence="2" type="ORF">LACBIDRAFT_329159</name>
</gene>
<accession>B0DH87</accession>
<dbReference type="AlphaFoldDB" id="B0DH87"/>
<dbReference type="Proteomes" id="UP000001194">
    <property type="component" value="Unassembled WGS sequence"/>
</dbReference>
<dbReference type="HOGENOM" id="CLU_112549_0_0_1"/>
<proteinExistence type="predicted"/>
<dbReference type="KEGG" id="lbc:LACBIDRAFT_329159"/>
<reference evidence="2" key="1">
    <citation type="journal article" date="2008" name="Nature">
        <title>The genome of Laccaria bicolor provides insights into mycorrhizal symbiosis.</title>
        <authorList>
            <person name="Martin F."/>
            <person name="Aerts A."/>
            <person name="Ahren D."/>
            <person name="Brun A."/>
            <person name="Danchin E.G.J."/>
            <person name="Duchaussoy F."/>
            <person name="Gibon J."/>
            <person name="Kohler A."/>
            <person name="Lindquist E."/>
            <person name="Pereda V."/>
            <person name="Salamov A."/>
            <person name="Shapiro H.J."/>
            <person name="Wuyts J."/>
            <person name="Blaudez D."/>
            <person name="Buee M."/>
            <person name="Brokstein P."/>
            <person name="Canbaeck B."/>
            <person name="Cohen D."/>
            <person name="Courty P.E."/>
            <person name="Coutinho P.M."/>
            <person name="Delaruelle C."/>
            <person name="Detter J.C."/>
            <person name="Deveau A."/>
            <person name="DiFazio S."/>
            <person name="Duplessis S."/>
            <person name="Fraissinet-Tachet L."/>
            <person name="Lucic E."/>
            <person name="Frey-Klett P."/>
            <person name="Fourrey C."/>
            <person name="Feussner I."/>
            <person name="Gay G."/>
            <person name="Grimwood J."/>
            <person name="Hoegger P.J."/>
            <person name="Jain P."/>
            <person name="Kilaru S."/>
            <person name="Labbe J."/>
            <person name="Lin Y.C."/>
            <person name="Legue V."/>
            <person name="Le Tacon F."/>
            <person name="Marmeisse R."/>
            <person name="Melayah D."/>
            <person name="Montanini B."/>
            <person name="Muratet M."/>
            <person name="Nehls U."/>
            <person name="Niculita-Hirzel H."/>
            <person name="Oudot-Le Secq M.P."/>
            <person name="Peter M."/>
            <person name="Quesneville H."/>
            <person name="Rajashekar B."/>
            <person name="Reich M."/>
            <person name="Rouhier N."/>
            <person name="Schmutz J."/>
            <person name="Yin T."/>
            <person name="Chalot M."/>
            <person name="Henrissat B."/>
            <person name="Kuees U."/>
            <person name="Lucas S."/>
            <person name="Van de Peer Y."/>
            <person name="Podila G.K."/>
            <person name="Polle A."/>
            <person name="Pukkila P.J."/>
            <person name="Richardson P.M."/>
            <person name="Rouze P."/>
            <person name="Sanders I.R."/>
            <person name="Stajich J.E."/>
            <person name="Tunlid A."/>
            <person name="Tuskan G."/>
            <person name="Grigoriev I.V."/>
        </authorList>
    </citation>
    <scope>NUCLEOTIDE SEQUENCE [LARGE SCALE GENOMIC DNA]</scope>
</reference>
<evidence type="ECO:0000256" key="1">
    <source>
        <dbReference type="SAM" id="MobiDB-lite"/>
    </source>
</evidence>
<dbReference type="GeneID" id="6078968"/>
<dbReference type="RefSeq" id="XP_001883354.1">
    <property type="nucleotide sequence ID" value="XM_001883319.1"/>
</dbReference>
<feature type="compositionally biased region" description="Low complexity" evidence="1">
    <location>
        <begin position="28"/>
        <end position="41"/>
    </location>
</feature>
<evidence type="ECO:0000313" key="3">
    <source>
        <dbReference type="Proteomes" id="UP000001194"/>
    </source>
</evidence>
<name>B0DH87_LACBS</name>
<dbReference type="InParanoid" id="B0DH87"/>
<feature type="region of interest" description="Disordered" evidence="1">
    <location>
        <begin position="19"/>
        <end position="45"/>
    </location>
</feature>
<sequence>MCPGQSTDSLHPLTEVHSLTNTPDCLQPSSSSSRPSARPASGNDVLANAPSIVMGQRRLCNGNIFTDTNSQPVSPSRMVIELTDSPVSSAQELPPATPPLPPVDGILLSGGTGTNDEILVIACGNCTACNVVETVKDYYYVVFKGRGAVGVFRSLEAADLVCCSPLPCIPLFAYHTSWTPFAPASCISWTLSAMSLYLVLRSHLLHSHLLHVA</sequence>
<organism evidence="3">
    <name type="scientific">Laccaria bicolor (strain S238N-H82 / ATCC MYA-4686)</name>
    <name type="common">Bicoloured deceiver</name>
    <name type="synonym">Laccaria laccata var. bicolor</name>
    <dbReference type="NCBI Taxonomy" id="486041"/>
    <lineage>
        <taxon>Eukaryota</taxon>
        <taxon>Fungi</taxon>
        <taxon>Dikarya</taxon>
        <taxon>Basidiomycota</taxon>
        <taxon>Agaricomycotina</taxon>
        <taxon>Agaricomycetes</taxon>
        <taxon>Agaricomycetidae</taxon>
        <taxon>Agaricales</taxon>
        <taxon>Agaricineae</taxon>
        <taxon>Hydnangiaceae</taxon>
        <taxon>Laccaria</taxon>
    </lineage>
</organism>
<evidence type="ECO:0000313" key="2">
    <source>
        <dbReference type="EMBL" id="EDR06066.1"/>
    </source>
</evidence>
<protein>
    <submittedName>
        <fullName evidence="2">Predicted protein</fullName>
    </submittedName>
</protein>
<dbReference type="OrthoDB" id="3098054at2759"/>
<dbReference type="EMBL" id="DS547110">
    <property type="protein sequence ID" value="EDR06066.1"/>
    <property type="molecule type" value="Genomic_DNA"/>
</dbReference>
<keyword evidence="3" id="KW-1185">Reference proteome</keyword>